<comment type="caution">
    <text evidence="6">The sequence shown here is derived from an EMBL/GenBank/DDBJ whole genome shotgun (WGS) entry which is preliminary data.</text>
</comment>
<dbReference type="PANTHER" id="PTHR30118:SF6">
    <property type="entry name" value="HTH-TYPE TRANSCRIPTIONAL REGULATOR LEUO"/>
    <property type="match status" value="1"/>
</dbReference>
<organism evidence="6 7">
    <name type="scientific">Litoribrevibacter euphylliae</name>
    <dbReference type="NCBI Taxonomy" id="1834034"/>
    <lineage>
        <taxon>Bacteria</taxon>
        <taxon>Pseudomonadati</taxon>
        <taxon>Pseudomonadota</taxon>
        <taxon>Gammaproteobacteria</taxon>
        <taxon>Oceanospirillales</taxon>
        <taxon>Oceanospirillaceae</taxon>
        <taxon>Litoribrevibacter</taxon>
    </lineage>
</organism>
<dbReference type="Pfam" id="PF00126">
    <property type="entry name" value="HTH_1"/>
    <property type="match status" value="1"/>
</dbReference>
<dbReference type="InterPro" id="IPR050389">
    <property type="entry name" value="LysR-type_TF"/>
</dbReference>
<dbReference type="Gene3D" id="1.10.10.10">
    <property type="entry name" value="Winged helix-like DNA-binding domain superfamily/Winged helix DNA-binding domain"/>
    <property type="match status" value="1"/>
</dbReference>
<dbReference type="RefSeq" id="WP_386717123.1">
    <property type="nucleotide sequence ID" value="NZ_JBHRSZ010000002.1"/>
</dbReference>
<evidence type="ECO:0000256" key="4">
    <source>
        <dbReference type="ARBA" id="ARBA00023163"/>
    </source>
</evidence>
<dbReference type="Pfam" id="PF03466">
    <property type="entry name" value="LysR_substrate"/>
    <property type="match status" value="1"/>
</dbReference>
<dbReference type="SUPFAM" id="SSF53850">
    <property type="entry name" value="Periplasmic binding protein-like II"/>
    <property type="match status" value="1"/>
</dbReference>
<dbReference type="Proteomes" id="UP001595476">
    <property type="component" value="Unassembled WGS sequence"/>
</dbReference>
<dbReference type="Gene3D" id="3.40.190.10">
    <property type="entry name" value="Periplasmic binding protein-like II"/>
    <property type="match status" value="2"/>
</dbReference>
<keyword evidence="7" id="KW-1185">Reference proteome</keyword>
<dbReference type="InterPro" id="IPR036388">
    <property type="entry name" value="WH-like_DNA-bd_sf"/>
</dbReference>
<feature type="domain" description="HTH lysR-type" evidence="5">
    <location>
        <begin position="15"/>
        <end position="72"/>
    </location>
</feature>
<name>A0ABV7HE50_9GAMM</name>
<reference evidence="7" key="1">
    <citation type="journal article" date="2019" name="Int. J. Syst. Evol. Microbiol.">
        <title>The Global Catalogue of Microorganisms (GCM) 10K type strain sequencing project: providing services to taxonomists for standard genome sequencing and annotation.</title>
        <authorList>
            <consortium name="The Broad Institute Genomics Platform"/>
            <consortium name="The Broad Institute Genome Sequencing Center for Infectious Disease"/>
            <person name="Wu L."/>
            <person name="Ma J."/>
        </authorList>
    </citation>
    <scope>NUCLEOTIDE SEQUENCE [LARGE SCALE GENOMIC DNA]</scope>
    <source>
        <strain evidence="7">KCTC 52438</strain>
    </source>
</reference>
<dbReference type="InterPro" id="IPR000847">
    <property type="entry name" value="LysR_HTH_N"/>
</dbReference>
<protein>
    <submittedName>
        <fullName evidence="6">LysR family transcriptional regulator</fullName>
    </submittedName>
</protein>
<keyword evidence="3" id="KW-0238">DNA-binding</keyword>
<evidence type="ECO:0000256" key="1">
    <source>
        <dbReference type="ARBA" id="ARBA00009437"/>
    </source>
</evidence>
<dbReference type="PANTHER" id="PTHR30118">
    <property type="entry name" value="HTH-TYPE TRANSCRIPTIONAL REGULATOR LEUO-RELATED"/>
    <property type="match status" value="1"/>
</dbReference>
<dbReference type="SUPFAM" id="SSF46785">
    <property type="entry name" value="Winged helix' DNA-binding domain"/>
    <property type="match status" value="1"/>
</dbReference>
<dbReference type="PROSITE" id="PS50931">
    <property type="entry name" value="HTH_LYSR"/>
    <property type="match status" value="1"/>
</dbReference>
<evidence type="ECO:0000259" key="5">
    <source>
        <dbReference type="PROSITE" id="PS50931"/>
    </source>
</evidence>
<dbReference type="InterPro" id="IPR036390">
    <property type="entry name" value="WH_DNA-bd_sf"/>
</dbReference>
<sequence length="339" mass="38277">MRQLLYNEIKKMRYQDLNLLVIFDAIMTEGSITRAADRLALTQPAVSNALSRMRTVWKDDVFVKDGRNIRPTVYAQNLWSQIRGPLHNLEKAMDQGSFDPASAKRTFRFSAVDALVSVIWPRLRKVIEEEAPGINIHAVPYSIKTDELLHNADVDMLIGANVIGDSVIQTDYLYTPCYVCVMRPDHPLAKADLSLEEFAAADHLLVSLSGDTTGITDQALAQYDLTRRIAMSVNHFSAVTPLLKESNLIAVMPSTTIESAIFNEELAVVNPPIEVVAPQLSLCWHKRQEHDPGLSWLRKHVSRIVKDHADQHYKMIEQRMCKEGSCQAKSQHLNHSEMH</sequence>
<gene>
    <name evidence="6" type="ORF">ACFOEK_05100</name>
</gene>
<keyword evidence="2" id="KW-0805">Transcription regulation</keyword>
<accession>A0ABV7HE50</accession>
<keyword evidence="4" id="KW-0804">Transcription</keyword>
<evidence type="ECO:0000313" key="7">
    <source>
        <dbReference type="Proteomes" id="UP001595476"/>
    </source>
</evidence>
<dbReference type="InterPro" id="IPR037402">
    <property type="entry name" value="YidZ_PBP2"/>
</dbReference>
<dbReference type="EMBL" id="JBHRSZ010000002">
    <property type="protein sequence ID" value="MFC3150395.1"/>
    <property type="molecule type" value="Genomic_DNA"/>
</dbReference>
<proteinExistence type="inferred from homology"/>
<comment type="similarity">
    <text evidence="1">Belongs to the LysR transcriptional regulatory family.</text>
</comment>
<evidence type="ECO:0000256" key="2">
    <source>
        <dbReference type="ARBA" id="ARBA00023015"/>
    </source>
</evidence>
<evidence type="ECO:0000313" key="6">
    <source>
        <dbReference type="EMBL" id="MFC3150395.1"/>
    </source>
</evidence>
<dbReference type="CDD" id="cd08417">
    <property type="entry name" value="PBP2_Nitroaromatics_like"/>
    <property type="match status" value="1"/>
</dbReference>
<evidence type="ECO:0000256" key="3">
    <source>
        <dbReference type="ARBA" id="ARBA00023125"/>
    </source>
</evidence>
<dbReference type="InterPro" id="IPR005119">
    <property type="entry name" value="LysR_subst-bd"/>
</dbReference>